<name>A0ABS5BX26_9BACT</name>
<protein>
    <submittedName>
        <fullName evidence="5">HK97 family phage prohead protease</fullName>
    </submittedName>
</protein>
<dbReference type="Pfam" id="PF04586">
    <property type="entry name" value="Peptidase_S78"/>
    <property type="match status" value="1"/>
</dbReference>
<keyword evidence="6" id="KW-1185">Reference proteome</keyword>
<evidence type="ECO:0000313" key="6">
    <source>
        <dbReference type="Proteomes" id="UP000676565"/>
    </source>
</evidence>
<dbReference type="GO" id="GO:0006508">
    <property type="term" value="P:proteolysis"/>
    <property type="evidence" value="ECO:0007669"/>
    <property type="project" value="UniProtKB-KW"/>
</dbReference>
<keyword evidence="2 5" id="KW-0645">Protease</keyword>
<proteinExistence type="predicted"/>
<evidence type="ECO:0000313" key="5">
    <source>
        <dbReference type="EMBL" id="MBP3957418.1"/>
    </source>
</evidence>
<dbReference type="InterPro" id="IPR054613">
    <property type="entry name" value="Peptidase_S78_dom"/>
</dbReference>
<sequence length="189" mass="21337">MSHTRNSRIAPTIGENRRLSFYASVFGEIAPITERDAAGKLVSYREVIRPGAFTEALCSEAEVIANIDHDDKQTFARRSTGELILQEDPHGLFASCYLPPGEFGDSIISRVERGELDGCSFRFGSLKDRLNGDLVERLSVTLADVCICRNTAAAYHETTVHLRQNQELKRMLSRMRIIKIKNRMLSTRY</sequence>
<dbReference type="RefSeq" id="WP_210656448.1">
    <property type="nucleotide sequence ID" value="NZ_JAGKQQ010000001.1"/>
</dbReference>
<dbReference type="GO" id="GO:0008233">
    <property type="term" value="F:peptidase activity"/>
    <property type="evidence" value="ECO:0007669"/>
    <property type="project" value="UniProtKB-KW"/>
</dbReference>
<dbReference type="InterPro" id="IPR006433">
    <property type="entry name" value="Prohead_protease"/>
</dbReference>
<evidence type="ECO:0000256" key="2">
    <source>
        <dbReference type="ARBA" id="ARBA00022670"/>
    </source>
</evidence>
<organism evidence="5 6">
    <name type="scientific">Gemmata palustris</name>
    <dbReference type="NCBI Taxonomy" id="2822762"/>
    <lineage>
        <taxon>Bacteria</taxon>
        <taxon>Pseudomonadati</taxon>
        <taxon>Planctomycetota</taxon>
        <taxon>Planctomycetia</taxon>
        <taxon>Gemmatales</taxon>
        <taxon>Gemmataceae</taxon>
        <taxon>Gemmata</taxon>
    </lineage>
</organism>
<dbReference type="NCBIfam" id="TIGR01543">
    <property type="entry name" value="proheadase_HK97"/>
    <property type="match status" value="1"/>
</dbReference>
<keyword evidence="3" id="KW-0378">Hydrolase</keyword>
<evidence type="ECO:0000256" key="3">
    <source>
        <dbReference type="ARBA" id="ARBA00022801"/>
    </source>
</evidence>
<keyword evidence="1" id="KW-1188">Viral release from host cell</keyword>
<dbReference type="EMBL" id="JAGKQQ010000001">
    <property type="protein sequence ID" value="MBP3957418.1"/>
    <property type="molecule type" value="Genomic_DNA"/>
</dbReference>
<comment type="caution">
    <text evidence="5">The sequence shown here is derived from an EMBL/GenBank/DDBJ whole genome shotgun (WGS) entry which is preliminary data.</text>
</comment>
<evidence type="ECO:0000256" key="1">
    <source>
        <dbReference type="ARBA" id="ARBA00022612"/>
    </source>
</evidence>
<evidence type="ECO:0000259" key="4">
    <source>
        <dbReference type="Pfam" id="PF04586"/>
    </source>
</evidence>
<dbReference type="Proteomes" id="UP000676565">
    <property type="component" value="Unassembled WGS sequence"/>
</dbReference>
<accession>A0ABS5BX26</accession>
<gene>
    <name evidence="5" type="ORF">J8F10_19400</name>
</gene>
<reference evidence="5 6" key="1">
    <citation type="submission" date="2021-04" db="EMBL/GenBank/DDBJ databases">
        <authorList>
            <person name="Ivanova A."/>
        </authorList>
    </citation>
    <scope>NUCLEOTIDE SEQUENCE [LARGE SCALE GENOMIC DNA]</scope>
    <source>
        <strain evidence="5 6">G18</strain>
    </source>
</reference>
<feature type="domain" description="Prohead serine protease" evidence="4">
    <location>
        <begin position="15"/>
        <end position="165"/>
    </location>
</feature>